<dbReference type="Proteomes" id="UP000612329">
    <property type="component" value="Unassembled WGS sequence"/>
</dbReference>
<dbReference type="PANTHER" id="PTHR46438:SF11">
    <property type="entry name" value="LIPASE-RELATED"/>
    <property type="match status" value="1"/>
</dbReference>
<accession>A0A8J3BN40</accession>
<dbReference type="PANTHER" id="PTHR46438">
    <property type="entry name" value="ALPHA/BETA-HYDROLASES SUPERFAMILY PROTEIN"/>
    <property type="match status" value="1"/>
</dbReference>
<organism evidence="2 3">
    <name type="scientific">Yeosuana aromativorans</name>
    <dbReference type="NCBI Taxonomy" id="288019"/>
    <lineage>
        <taxon>Bacteria</taxon>
        <taxon>Pseudomonadati</taxon>
        <taxon>Bacteroidota</taxon>
        <taxon>Flavobacteriia</taxon>
        <taxon>Flavobacteriales</taxon>
        <taxon>Flavobacteriaceae</taxon>
        <taxon>Yeosuana</taxon>
    </lineage>
</organism>
<proteinExistence type="predicted"/>
<comment type="caution">
    <text evidence="2">The sequence shown here is derived from an EMBL/GenBank/DDBJ whole genome shotgun (WGS) entry which is preliminary data.</text>
</comment>
<dbReference type="InterPro" id="IPR029058">
    <property type="entry name" value="AB_hydrolase_fold"/>
</dbReference>
<keyword evidence="3" id="KW-1185">Reference proteome</keyword>
<evidence type="ECO:0000313" key="2">
    <source>
        <dbReference type="EMBL" id="GGK33234.1"/>
    </source>
</evidence>
<keyword evidence="2" id="KW-0378">Hydrolase</keyword>
<name>A0A8J3BN40_9FLAO</name>
<protein>
    <submittedName>
        <fullName evidence="2">Alpha/beta hydrolase</fullName>
    </submittedName>
</protein>
<feature type="domain" description="Serine aminopeptidase S33" evidence="1">
    <location>
        <begin position="71"/>
        <end position="170"/>
    </location>
</feature>
<gene>
    <name evidence="2" type="ORF">GCM10007962_29510</name>
</gene>
<sequence>MASVLVKLVGAYVNALSYVSKSYAANMALALFSKPRKGKITEAQATFLETSTKEKLHYQSKEIMTYQWPGNKETVILVHGWESNSGRWKPLVNHLKKEGYNIIALDAPAHGNSRGNVFNALLYSEFIHVVAKKFNPNIIIGHSVGGMATVFFQNKYQLKSIEKLVLLGAPSDFKDILKRYTDMLGYNERVINELNTLIEHRFGAPPESFSTAISCKTITPEGLIIHDENDDIIPYDDAIRIKNSFKNSKLITTQGLGHSLNHKTVTLYISEFIED</sequence>
<reference evidence="2" key="2">
    <citation type="submission" date="2020-09" db="EMBL/GenBank/DDBJ databases">
        <authorList>
            <person name="Sun Q."/>
            <person name="Ohkuma M."/>
        </authorList>
    </citation>
    <scope>NUCLEOTIDE SEQUENCE</scope>
    <source>
        <strain evidence="2">JCM 12862</strain>
    </source>
</reference>
<dbReference type="GO" id="GO:0016787">
    <property type="term" value="F:hydrolase activity"/>
    <property type="evidence" value="ECO:0007669"/>
    <property type="project" value="UniProtKB-KW"/>
</dbReference>
<dbReference type="Pfam" id="PF12146">
    <property type="entry name" value="Hydrolase_4"/>
    <property type="match status" value="1"/>
</dbReference>
<dbReference type="EMBL" id="BMNR01000008">
    <property type="protein sequence ID" value="GGK33234.1"/>
    <property type="molecule type" value="Genomic_DNA"/>
</dbReference>
<dbReference type="InterPro" id="IPR022742">
    <property type="entry name" value="Hydrolase_4"/>
</dbReference>
<reference evidence="2" key="1">
    <citation type="journal article" date="2014" name="Int. J. Syst. Evol. Microbiol.">
        <title>Complete genome sequence of Corynebacterium casei LMG S-19264T (=DSM 44701T), isolated from a smear-ripened cheese.</title>
        <authorList>
            <consortium name="US DOE Joint Genome Institute (JGI-PGF)"/>
            <person name="Walter F."/>
            <person name="Albersmeier A."/>
            <person name="Kalinowski J."/>
            <person name="Ruckert C."/>
        </authorList>
    </citation>
    <scope>NUCLEOTIDE SEQUENCE</scope>
    <source>
        <strain evidence="2">JCM 12862</strain>
    </source>
</reference>
<dbReference type="RefSeq" id="WP_188654564.1">
    <property type="nucleotide sequence ID" value="NZ_BMNR01000008.1"/>
</dbReference>
<evidence type="ECO:0000259" key="1">
    <source>
        <dbReference type="Pfam" id="PF12146"/>
    </source>
</evidence>
<dbReference type="Gene3D" id="3.40.50.1820">
    <property type="entry name" value="alpha/beta hydrolase"/>
    <property type="match status" value="1"/>
</dbReference>
<dbReference type="SUPFAM" id="SSF53474">
    <property type="entry name" value="alpha/beta-Hydrolases"/>
    <property type="match status" value="1"/>
</dbReference>
<dbReference type="AlphaFoldDB" id="A0A8J3BN40"/>
<evidence type="ECO:0000313" key="3">
    <source>
        <dbReference type="Proteomes" id="UP000612329"/>
    </source>
</evidence>